<dbReference type="GO" id="GO:0008194">
    <property type="term" value="F:UDP-glycosyltransferase activity"/>
    <property type="evidence" value="ECO:0007669"/>
    <property type="project" value="InterPro"/>
</dbReference>
<dbReference type="EMBL" id="RBNI01003903">
    <property type="protein sequence ID" value="RUP47944.1"/>
    <property type="molecule type" value="Genomic_DNA"/>
</dbReference>
<feature type="non-terminal residue" evidence="3">
    <location>
        <position position="600"/>
    </location>
</feature>
<sequence length="600" mass="66665">YCVDGLRDIGFHPKLSIYRVSGTIRITEASIGHCGIQYLNNIISRLSYSPTQTPTPIMRLTLVLLGLLSCLTLTPEAHSTQATVDVSPAPILFATWAHPGEFNAIFSVAQELSNTAPPYPIWFATTEERRAEVERAGMWFVSLGNESSSIDLNDQARLKDMYNGGPGTISALIDVLALIFEPRFYLNLHGGLVKAVEERRPRLMVVDSAMWIAYDVANNNNLPVAIIMPIFPDIWYSATNPTILVASGTGNSPRHFHFFDLLQAFKRKYVAPLFVIKSVLFDGLGKDKLALTGEFDIGSKILGRARAIISTCVWGIEYPFMHGPNLHLVGAIISPRGNDKDKTSDTIIEWINSADQRVILISLGSAARIPPVQLANLASALVETVTEQKVRVLWKLPRDQHDELLALIPSELIASSTVRVVSWIPDILLALAHPLVTVNINHGGANSFNEAVYYGTPQLILPYWSDCYDVAERAVDAGVGLAVRDGRHFEREEVKQFIRRLLLEKSFGLRAAFWGDKMRRAGGARRGAQILREVLEDLELEDVYGVEDAEVTTVKVIEDPEYVAGLWAVWKVVTLMVRSVAYGLRKVIQRLVDSRKIKTN</sequence>
<evidence type="ECO:0000313" key="3">
    <source>
        <dbReference type="EMBL" id="RUP47944.1"/>
    </source>
</evidence>
<evidence type="ECO:0000256" key="1">
    <source>
        <dbReference type="ARBA" id="ARBA00022676"/>
    </source>
</evidence>
<dbReference type="PANTHER" id="PTHR48043">
    <property type="entry name" value="EG:EG0003.4 PROTEIN-RELATED"/>
    <property type="match status" value="1"/>
</dbReference>
<keyword evidence="2" id="KW-0808">Transferase</keyword>
<name>A0A433DAT3_9FUNG</name>
<reference evidence="3 4" key="1">
    <citation type="journal article" date="2018" name="New Phytol.">
        <title>Phylogenomics of Endogonaceae and evolution of mycorrhizas within Mucoromycota.</title>
        <authorList>
            <person name="Chang Y."/>
            <person name="Desiro A."/>
            <person name="Na H."/>
            <person name="Sandor L."/>
            <person name="Lipzen A."/>
            <person name="Clum A."/>
            <person name="Barry K."/>
            <person name="Grigoriev I.V."/>
            <person name="Martin F.M."/>
            <person name="Stajich J.E."/>
            <person name="Smith M.E."/>
            <person name="Bonito G."/>
            <person name="Spatafora J.W."/>
        </authorList>
    </citation>
    <scope>NUCLEOTIDE SEQUENCE [LARGE SCALE GENOMIC DNA]</scope>
    <source>
        <strain evidence="3 4">GMNB39</strain>
    </source>
</reference>
<evidence type="ECO:0000313" key="4">
    <source>
        <dbReference type="Proteomes" id="UP000268093"/>
    </source>
</evidence>
<organism evidence="3 4">
    <name type="scientific">Jimgerdemannia flammicorona</name>
    <dbReference type="NCBI Taxonomy" id="994334"/>
    <lineage>
        <taxon>Eukaryota</taxon>
        <taxon>Fungi</taxon>
        <taxon>Fungi incertae sedis</taxon>
        <taxon>Mucoromycota</taxon>
        <taxon>Mucoromycotina</taxon>
        <taxon>Endogonomycetes</taxon>
        <taxon>Endogonales</taxon>
        <taxon>Endogonaceae</taxon>
        <taxon>Jimgerdemannia</taxon>
    </lineage>
</organism>
<dbReference type="PANTHER" id="PTHR48043:SF145">
    <property type="entry name" value="FI06409P-RELATED"/>
    <property type="match status" value="1"/>
</dbReference>
<dbReference type="OrthoDB" id="5835829at2759"/>
<dbReference type="InterPro" id="IPR002213">
    <property type="entry name" value="UDP_glucos_trans"/>
</dbReference>
<dbReference type="Pfam" id="PF00201">
    <property type="entry name" value="UDPGT"/>
    <property type="match status" value="1"/>
</dbReference>
<dbReference type="AlphaFoldDB" id="A0A433DAT3"/>
<comment type="caution">
    <text evidence="3">The sequence shown here is derived from an EMBL/GenBank/DDBJ whole genome shotgun (WGS) entry which is preliminary data.</text>
</comment>
<evidence type="ECO:0008006" key="5">
    <source>
        <dbReference type="Google" id="ProtNLM"/>
    </source>
</evidence>
<keyword evidence="1" id="KW-0328">Glycosyltransferase</keyword>
<proteinExistence type="predicted"/>
<dbReference type="Proteomes" id="UP000268093">
    <property type="component" value="Unassembled WGS sequence"/>
</dbReference>
<dbReference type="CDD" id="cd03784">
    <property type="entry name" value="GT1_Gtf-like"/>
    <property type="match status" value="1"/>
</dbReference>
<dbReference type="Gene3D" id="3.40.50.2000">
    <property type="entry name" value="Glycogen Phosphorylase B"/>
    <property type="match status" value="2"/>
</dbReference>
<gene>
    <name evidence="3" type="ORF">BC936DRAFT_145148</name>
</gene>
<keyword evidence="4" id="KW-1185">Reference proteome</keyword>
<accession>A0A433DAT3</accession>
<evidence type="ECO:0000256" key="2">
    <source>
        <dbReference type="ARBA" id="ARBA00022679"/>
    </source>
</evidence>
<dbReference type="InterPro" id="IPR050271">
    <property type="entry name" value="UDP-glycosyltransferase"/>
</dbReference>
<protein>
    <recommendedName>
        <fullName evidence="5">UDP-glycosyltransferases domain-containing protein</fullName>
    </recommendedName>
</protein>
<feature type="non-terminal residue" evidence="3">
    <location>
        <position position="1"/>
    </location>
</feature>
<dbReference type="SUPFAM" id="SSF53756">
    <property type="entry name" value="UDP-Glycosyltransferase/glycogen phosphorylase"/>
    <property type="match status" value="1"/>
</dbReference>